<sequence>MSIKNKYFSVEEANSFIPKLLIDIPRIQSLMKSLVCEYPDVRKAREKAQFNGGSLQGADYIN</sequence>
<dbReference type="AlphaFoldDB" id="A0A382DYN7"/>
<gene>
    <name evidence="1" type="ORF">METZ01_LOCUS195675</name>
</gene>
<protein>
    <submittedName>
        <fullName evidence="1">Uncharacterized protein</fullName>
    </submittedName>
</protein>
<name>A0A382DYN7_9ZZZZ</name>
<reference evidence="1" key="1">
    <citation type="submission" date="2018-05" db="EMBL/GenBank/DDBJ databases">
        <authorList>
            <person name="Lanie J.A."/>
            <person name="Ng W.-L."/>
            <person name="Kazmierczak K.M."/>
            <person name="Andrzejewski T.M."/>
            <person name="Davidsen T.M."/>
            <person name="Wayne K.J."/>
            <person name="Tettelin H."/>
            <person name="Glass J.I."/>
            <person name="Rusch D."/>
            <person name="Podicherti R."/>
            <person name="Tsui H.-C.T."/>
            <person name="Winkler M.E."/>
        </authorList>
    </citation>
    <scope>NUCLEOTIDE SEQUENCE</scope>
</reference>
<evidence type="ECO:0000313" key="1">
    <source>
        <dbReference type="EMBL" id="SVB42821.1"/>
    </source>
</evidence>
<organism evidence="1">
    <name type="scientific">marine metagenome</name>
    <dbReference type="NCBI Taxonomy" id="408172"/>
    <lineage>
        <taxon>unclassified sequences</taxon>
        <taxon>metagenomes</taxon>
        <taxon>ecological metagenomes</taxon>
    </lineage>
</organism>
<proteinExistence type="predicted"/>
<dbReference type="EMBL" id="UINC01041485">
    <property type="protein sequence ID" value="SVB42821.1"/>
    <property type="molecule type" value="Genomic_DNA"/>
</dbReference>
<feature type="non-terminal residue" evidence="1">
    <location>
        <position position="62"/>
    </location>
</feature>
<accession>A0A382DYN7</accession>